<organism evidence="1 2">
    <name type="scientific">Archaeoglobus profundus (strain DSM 5631 / JCM 9629 / NBRC 100127 / Av18)</name>
    <dbReference type="NCBI Taxonomy" id="572546"/>
    <lineage>
        <taxon>Archaea</taxon>
        <taxon>Methanobacteriati</taxon>
        <taxon>Methanobacteriota</taxon>
        <taxon>Archaeoglobi</taxon>
        <taxon>Archaeoglobales</taxon>
        <taxon>Archaeoglobaceae</taxon>
        <taxon>Archaeoglobus</taxon>
    </lineage>
</organism>
<dbReference type="Proteomes" id="UP000001901">
    <property type="component" value="Chromosome"/>
</dbReference>
<dbReference type="STRING" id="572546.Arcpr_1744"/>
<dbReference type="PaxDb" id="572546-Arcpr_1744"/>
<protein>
    <submittedName>
        <fullName evidence="1">Uncharacterized protein</fullName>
    </submittedName>
</protein>
<accession>D2RF94</accession>
<keyword evidence="2" id="KW-1185">Reference proteome</keyword>
<dbReference type="GeneID" id="8740439"/>
<dbReference type="EMBL" id="CP001857">
    <property type="protein sequence ID" value="ADB58788.1"/>
    <property type="molecule type" value="Genomic_DNA"/>
</dbReference>
<dbReference type="HOGENOM" id="CLU_1820921_0_0_2"/>
<reference evidence="1 2" key="1">
    <citation type="journal article" date="2010" name="Stand. Genomic Sci.">
        <title>Complete genome sequence of Archaeoglobus profundus type strain (AV18).</title>
        <authorList>
            <person name="von Jan M."/>
            <person name="Lapidus A."/>
            <person name="Del Rio T.G."/>
            <person name="Copeland A."/>
            <person name="Tice H."/>
            <person name="Cheng J.F."/>
            <person name="Lucas S."/>
            <person name="Chen F."/>
            <person name="Nolan M."/>
            <person name="Goodwin L."/>
            <person name="Han C."/>
            <person name="Pitluck S."/>
            <person name="Liolios K."/>
            <person name="Ivanova N."/>
            <person name="Mavromatis K."/>
            <person name="Ovchinnikova G."/>
            <person name="Chertkov O."/>
            <person name="Pati A."/>
            <person name="Chen A."/>
            <person name="Palaniappan K."/>
            <person name="Land M."/>
            <person name="Hauser L."/>
            <person name="Chang Y.J."/>
            <person name="Jeffries C.D."/>
            <person name="Saunders E."/>
            <person name="Brettin T."/>
            <person name="Detter J.C."/>
            <person name="Chain P."/>
            <person name="Eichinger K."/>
            <person name="Huber H."/>
            <person name="Spring S."/>
            <person name="Rohde M."/>
            <person name="Goker M."/>
            <person name="Wirth R."/>
            <person name="Woyke T."/>
            <person name="Bristow J."/>
            <person name="Eisen J.A."/>
            <person name="Markowitz V."/>
            <person name="Hugenholtz P."/>
            <person name="Kyrpides N.C."/>
            <person name="Klenk H.P."/>
        </authorList>
    </citation>
    <scope>NUCLEOTIDE SEQUENCE [LARGE SCALE GENOMIC DNA]</scope>
    <source>
        <strain evidence="2">DSM 5631 / JCM 9629 / NBRC 100127 / Av18</strain>
    </source>
</reference>
<evidence type="ECO:0000313" key="1">
    <source>
        <dbReference type="EMBL" id="ADB58788.1"/>
    </source>
</evidence>
<sequence>MSSNNGLIMFKSPLQRVDKNNEIKHRKFAEKVAKRHGLQNFYEVLEIYERCYEICMELCDILGTNLNNLRNELEKYIPLDPLTMLHRKFCEFVMQLAKDDKDIEKELSKTYRLFYKMYVEKKPFSNAIVEVFNEFMESKKE</sequence>
<dbReference type="KEGG" id="apo:Arcpr_1744"/>
<name>D2RF94_ARCPA</name>
<evidence type="ECO:0000313" key="2">
    <source>
        <dbReference type="Proteomes" id="UP000001901"/>
    </source>
</evidence>
<proteinExistence type="predicted"/>
<dbReference type="RefSeq" id="WP_012941123.1">
    <property type="nucleotide sequence ID" value="NC_013741.1"/>
</dbReference>
<dbReference type="AlphaFoldDB" id="D2RF94"/>
<gene>
    <name evidence="1" type="ordered locus">Arcpr_1744</name>
</gene>